<evidence type="ECO:0000313" key="3">
    <source>
        <dbReference type="Proteomes" id="UP000000641"/>
    </source>
</evidence>
<dbReference type="Gene3D" id="1.10.1760.20">
    <property type="match status" value="1"/>
</dbReference>
<sequence length="179" mass="19293">MDARRIAAVAVFTSTAVVFRVAKNLVTTVQFVNIPLAMAFVSSAILGYKEGFLVGFLSYVLSDMLIGPGFWTLVNPFLAGAFSAVFGFSYRRGLEKTYLFVSAFLSCFLFDVTTSVLFYMIFGLKPLDALVFGLLGLFVPVVGGFLVGVGPLTEFSTSALAVALLEALERRLGKNINIG</sequence>
<feature type="transmembrane region" description="Helical" evidence="1">
    <location>
        <begin position="129"/>
        <end position="149"/>
    </location>
</feature>
<feature type="transmembrane region" description="Helical" evidence="1">
    <location>
        <begin position="29"/>
        <end position="48"/>
    </location>
</feature>
<dbReference type="EnsemblBacteria" id="ABL77434">
    <property type="protein sequence ID" value="ABL77434"/>
    <property type="gene ID" value="Tpen_0024"/>
</dbReference>
<evidence type="ECO:0000313" key="2">
    <source>
        <dbReference type="EMBL" id="ABL77434.1"/>
    </source>
</evidence>
<dbReference type="HOGENOM" id="CLU_1500355_0_0_2"/>
<keyword evidence="3" id="KW-1185">Reference proteome</keyword>
<feature type="transmembrane region" description="Helical" evidence="1">
    <location>
        <begin position="97"/>
        <end position="123"/>
    </location>
</feature>
<dbReference type="OrthoDB" id="377448at2157"/>
<dbReference type="RefSeq" id="WP_011751699.1">
    <property type="nucleotide sequence ID" value="NC_008698.1"/>
</dbReference>
<dbReference type="Pfam" id="PF07155">
    <property type="entry name" value="ECF-ribofla_trS"/>
    <property type="match status" value="1"/>
</dbReference>
<dbReference type="InterPro" id="IPR009825">
    <property type="entry name" value="ECF_substrate-spec-like"/>
</dbReference>
<proteinExistence type="predicted"/>
<keyword evidence="1" id="KW-0472">Membrane</keyword>
<feature type="transmembrane region" description="Helical" evidence="1">
    <location>
        <begin position="68"/>
        <end position="90"/>
    </location>
</feature>
<dbReference type="GO" id="GO:0016020">
    <property type="term" value="C:membrane"/>
    <property type="evidence" value="ECO:0007669"/>
    <property type="project" value="InterPro"/>
</dbReference>
<dbReference type="GeneID" id="4601317"/>
<dbReference type="eggNOG" id="arCOG09426">
    <property type="taxonomic scope" value="Archaea"/>
</dbReference>
<keyword evidence="1" id="KW-0812">Transmembrane</keyword>
<organism evidence="2 3">
    <name type="scientific">Thermofilum pendens (strain DSM 2475 / Hrk 5)</name>
    <dbReference type="NCBI Taxonomy" id="368408"/>
    <lineage>
        <taxon>Archaea</taxon>
        <taxon>Thermoproteota</taxon>
        <taxon>Thermoprotei</taxon>
        <taxon>Thermofilales</taxon>
        <taxon>Thermofilaceae</taxon>
        <taxon>Thermofilum</taxon>
    </lineage>
</organism>
<dbReference type="EMBL" id="CP000505">
    <property type="protein sequence ID" value="ABL77434.1"/>
    <property type="molecule type" value="Genomic_DNA"/>
</dbReference>
<dbReference type="Proteomes" id="UP000000641">
    <property type="component" value="Chromosome"/>
</dbReference>
<name>A1RW54_THEPD</name>
<keyword evidence="1" id="KW-1133">Transmembrane helix</keyword>
<dbReference type="STRING" id="368408.Tpen_0024"/>
<protein>
    <recommendedName>
        <fullName evidence="4">ECF transporter S component</fullName>
    </recommendedName>
</protein>
<dbReference type="AlphaFoldDB" id="A1RW54"/>
<evidence type="ECO:0000256" key="1">
    <source>
        <dbReference type="SAM" id="Phobius"/>
    </source>
</evidence>
<evidence type="ECO:0008006" key="4">
    <source>
        <dbReference type="Google" id="ProtNLM"/>
    </source>
</evidence>
<gene>
    <name evidence="2" type="ordered locus">Tpen_0024</name>
</gene>
<accession>A1RW54</accession>
<dbReference type="KEGG" id="tpe:Tpen_0024"/>
<reference evidence="3" key="1">
    <citation type="journal article" date="2008" name="J. Bacteriol.">
        <title>Genome sequence of Thermofilum pendens reveals an exceptional loss of biosynthetic pathways without genome reduction.</title>
        <authorList>
            <person name="Anderson I."/>
            <person name="Rodriguez J."/>
            <person name="Susanti D."/>
            <person name="Porat I."/>
            <person name="Reich C."/>
            <person name="Ulrich L.E."/>
            <person name="Elkins J.G."/>
            <person name="Mavromatis K."/>
            <person name="Lykidis A."/>
            <person name="Kim E."/>
            <person name="Thompson L.S."/>
            <person name="Nolan M."/>
            <person name="Land M."/>
            <person name="Copeland A."/>
            <person name="Lapidus A."/>
            <person name="Lucas S."/>
            <person name="Detter C."/>
            <person name="Zhulin I.B."/>
            <person name="Olsen G.J."/>
            <person name="Whitman W."/>
            <person name="Mukhopadhyay B."/>
            <person name="Bristow J."/>
            <person name="Kyrpides N."/>
        </authorList>
    </citation>
    <scope>NUCLEOTIDE SEQUENCE [LARGE SCALE GENOMIC DNA]</scope>
    <source>
        <strain evidence="3">DSM 2475 / Hrk 5</strain>
    </source>
</reference>